<accession>A0A0L8HJX0</accession>
<keyword evidence="4" id="KW-0539">Nucleus</keyword>
<organism evidence="7">
    <name type="scientific">Octopus bimaculoides</name>
    <name type="common">California two-spotted octopus</name>
    <dbReference type="NCBI Taxonomy" id="37653"/>
    <lineage>
        <taxon>Eukaryota</taxon>
        <taxon>Metazoa</taxon>
        <taxon>Spiralia</taxon>
        <taxon>Lophotrochozoa</taxon>
        <taxon>Mollusca</taxon>
        <taxon>Cephalopoda</taxon>
        <taxon>Coleoidea</taxon>
        <taxon>Octopodiformes</taxon>
        <taxon>Octopoda</taxon>
        <taxon>Incirrata</taxon>
        <taxon>Octopodidae</taxon>
        <taxon>Octopus</taxon>
    </lineage>
</organism>
<dbReference type="PANTHER" id="PTHR10507">
    <property type="entry name" value="CDC45-RELATED PROTEIN"/>
    <property type="match status" value="1"/>
</dbReference>
<dbReference type="GO" id="GO:1902977">
    <property type="term" value="P:mitotic DNA replication preinitiation complex assembly"/>
    <property type="evidence" value="ECO:0007669"/>
    <property type="project" value="TreeGrafter"/>
</dbReference>
<feature type="region of interest" description="Disordered" evidence="6">
    <location>
        <begin position="131"/>
        <end position="155"/>
    </location>
</feature>
<dbReference type="KEGG" id="obi:106870207"/>
<dbReference type="Pfam" id="PF02724">
    <property type="entry name" value="CDC45"/>
    <property type="match status" value="1"/>
</dbReference>
<evidence type="ECO:0000256" key="2">
    <source>
        <dbReference type="ARBA" id="ARBA00010727"/>
    </source>
</evidence>
<feature type="compositionally biased region" description="Acidic residues" evidence="6">
    <location>
        <begin position="136"/>
        <end position="149"/>
    </location>
</feature>
<proteinExistence type="inferred from homology"/>
<evidence type="ECO:0000313" key="7">
    <source>
        <dbReference type="EMBL" id="KOF89548.1"/>
    </source>
</evidence>
<evidence type="ECO:0000256" key="6">
    <source>
        <dbReference type="SAM" id="MobiDB-lite"/>
    </source>
</evidence>
<dbReference type="GO" id="GO:0003682">
    <property type="term" value="F:chromatin binding"/>
    <property type="evidence" value="ECO:0007669"/>
    <property type="project" value="TreeGrafter"/>
</dbReference>
<dbReference type="AlphaFoldDB" id="A0A0L8HJX0"/>
<reference evidence="7" key="1">
    <citation type="submission" date="2015-07" db="EMBL/GenBank/DDBJ databases">
        <title>MeaNS - Measles Nucleotide Surveillance Program.</title>
        <authorList>
            <person name="Tran T."/>
            <person name="Druce J."/>
        </authorList>
    </citation>
    <scope>NUCLEOTIDE SEQUENCE</scope>
    <source>
        <strain evidence="7">UCB-OBI-ISO-001</strain>
        <tissue evidence="7">Gonad</tissue>
    </source>
</reference>
<dbReference type="GO" id="GO:0003697">
    <property type="term" value="F:single-stranded DNA binding"/>
    <property type="evidence" value="ECO:0007669"/>
    <property type="project" value="TreeGrafter"/>
</dbReference>
<dbReference type="OrthoDB" id="10258882at2759"/>
<dbReference type="PANTHER" id="PTHR10507:SF0">
    <property type="entry name" value="CELL DIVISION CONTROL PROTEIN 45 HOMOLOG"/>
    <property type="match status" value="1"/>
</dbReference>
<protein>
    <recommendedName>
        <fullName evidence="8">CDC45-like protein</fullName>
    </recommendedName>
</protein>
<dbReference type="OMA" id="EDCFMEA"/>
<dbReference type="GO" id="GO:0003688">
    <property type="term" value="F:DNA replication origin binding"/>
    <property type="evidence" value="ECO:0007669"/>
    <property type="project" value="TreeGrafter"/>
</dbReference>
<dbReference type="GO" id="GO:0031261">
    <property type="term" value="C:DNA replication preinitiation complex"/>
    <property type="evidence" value="ECO:0007669"/>
    <property type="project" value="TreeGrafter"/>
</dbReference>
<dbReference type="EMBL" id="KQ417945">
    <property type="protein sequence ID" value="KOF89548.1"/>
    <property type="molecule type" value="Genomic_DNA"/>
</dbReference>
<comment type="subcellular location">
    <subcellularLocation>
        <location evidence="1">Nucleus</location>
    </subcellularLocation>
</comment>
<keyword evidence="5" id="KW-0131">Cell cycle</keyword>
<dbReference type="GO" id="GO:0000727">
    <property type="term" value="P:double-strand break repair via break-induced replication"/>
    <property type="evidence" value="ECO:0007669"/>
    <property type="project" value="TreeGrafter"/>
</dbReference>
<evidence type="ECO:0000256" key="4">
    <source>
        <dbReference type="ARBA" id="ARBA00023242"/>
    </source>
</evidence>
<evidence type="ECO:0000256" key="5">
    <source>
        <dbReference type="ARBA" id="ARBA00023306"/>
    </source>
</evidence>
<sequence>MLIKDPRKEIYSKFQNQHVLVLVSFNVDALCACKILQYLFQCDQVLYSIIPITGKESLETSFMDNCEGVKHIVMINCGASFDVVELLQPEKDVCFYIFDSHRPIDVHNVYNSLQVKVLVRENEITDIPDYDSIFRDDEDDMDSEDEDDETGYKQQKKQFDDKYIMKKRERRLWEENRNKTLFTYTQFSSFGTSAALLMLEMAWTMSKDTNDLIWLAVVGVTDQLLHYQISREKYIEDVMLLQSHLSRHNRRGESIEDSLPVNSLKIFFEEELQLIFYRHWTLFESICNSITTACKFKLWTMKGRKKLQEFLADMGLPLTQCQQKYNAMDPSVRNNVKELILKYVEKYGLAPEDIIIPSFNSHYGYHKKINAADVVFACSTVLENTVENNDTADSFFYAMDILQRDCLSSLEKGIELSKKQIVRIVSQVQTLLDMRQVMCAGPFLYAFIREGSSDVYRPQCLQRLARFVLEAYEAGRPSKKARYLPMILCAPYNIEQHISIVIGIPPLNLDDQRNFFGKAFEQAALATNSRILHNHFDDFILLINTDDKEKFFDALINILQ</sequence>
<dbReference type="STRING" id="37653.A0A0L8HJX0"/>
<comment type="similarity">
    <text evidence="2">Belongs to the CDC45 family.</text>
</comment>
<evidence type="ECO:0000256" key="3">
    <source>
        <dbReference type="ARBA" id="ARBA00022705"/>
    </source>
</evidence>
<evidence type="ECO:0008006" key="8">
    <source>
        <dbReference type="Google" id="ProtNLM"/>
    </source>
</evidence>
<gene>
    <name evidence="7" type="ORF">OCBIM_22012832mg</name>
</gene>
<dbReference type="GO" id="GO:0006270">
    <property type="term" value="P:DNA replication initiation"/>
    <property type="evidence" value="ECO:0007669"/>
    <property type="project" value="InterPro"/>
</dbReference>
<name>A0A0L8HJX0_OCTBM</name>
<evidence type="ECO:0000256" key="1">
    <source>
        <dbReference type="ARBA" id="ARBA00004123"/>
    </source>
</evidence>
<keyword evidence="3" id="KW-0235">DNA replication</keyword>
<dbReference type="InterPro" id="IPR003874">
    <property type="entry name" value="CDC45"/>
</dbReference>